<sequence>MEVKNHVLLNKWILRYEDEKTTCGERNKCGRIVEFGYWVDERWVWDIPLRRNKVVFTGKEWNVGHCLELAKIRVAFWANVRWPNEYLLMIDVYIQPFEYSGPKQEKRGRKRITWDLQRMGEMKLNVDGTSTIDSNLAKRMAIKEALLIFIASIWKIERLKASLPSLEFRKIKKEAKQRAYGLAKNGAQQQMDILRTFE</sequence>
<dbReference type="HOGENOM" id="CLU_1380269_0_0_1"/>
<dbReference type="Proteomes" id="UP000026915">
    <property type="component" value="Chromosome 6"/>
</dbReference>
<name>A0A061GB55_THECC</name>
<proteinExistence type="predicted"/>
<dbReference type="EMBL" id="CM001884">
    <property type="protein sequence ID" value="EOY26633.1"/>
    <property type="molecule type" value="Genomic_DNA"/>
</dbReference>
<organism evidence="1 2">
    <name type="scientific">Theobroma cacao</name>
    <name type="common">Cacao</name>
    <name type="synonym">Cocoa</name>
    <dbReference type="NCBI Taxonomy" id="3641"/>
    <lineage>
        <taxon>Eukaryota</taxon>
        <taxon>Viridiplantae</taxon>
        <taxon>Streptophyta</taxon>
        <taxon>Embryophyta</taxon>
        <taxon>Tracheophyta</taxon>
        <taxon>Spermatophyta</taxon>
        <taxon>Magnoliopsida</taxon>
        <taxon>eudicotyledons</taxon>
        <taxon>Gunneridae</taxon>
        <taxon>Pentapetalae</taxon>
        <taxon>rosids</taxon>
        <taxon>malvids</taxon>
        <taxon>Malvales</taxon>
        <taxon>Malvaceae</taxon>
        <taxon>Byttnerioideae</taxon>
        <taxon>Theobroma</taxon>
    </lineage>
</organism>
<gene>
    <name evidence="1" type="ORF">TCM_028549</name>
</gene>
<reference evidence="1 2" key="1">
    <citation type="journal article" date="2013" name="Genome Biol.">
        <title>The genome sequence of the most widely cultivated cacao type and its use to identify candidate genes regulating pod color.</title>
        <authorList>
            <person name="Motamayor J.C."/>
            <person name="Mockaitis K."/>
            <person name="Schmutz J."/>
            <person name="Haiminen N."/>
            <person name="Iii D.L."/>
            <person name="Cornejo O."/>
            <person name="Findley S.D."/>
            <person name="Zheng P."/>
            <person name="Utro F."/>
            <person name="Royaert S."/>
            <person name="Saski C."/>
            <person name="Jenkins J."/>
            <person name="Podicheti R."/>
            <person name="Zhao M."/>
            <person name="Scheffler B.E."/>
            <person name="Stack J.C."/>
            <person name="Feltus F.A."/>
            <person name="Mustiga G.M."/>
            <person name="Amores F."/>
            <person name="Phillips W."/>
            <person name="Marelli J.P."/>
            <person name="May G.D."/>
            <person name="Shapiro H."/>
            <person name="Ma J."/>
            <person name="Bustamante C.D."/>
            <person name="Schnell R.J."/>
            <person name="Main D."/>
            <person name="Gilbert D."/>
            <person name="Parida L."/>
            <person name="Kuhn D.N."/>
        </authorList>
    </citation>
    <scope>NUCLEOTIDE SEQUENCE [LARGE SCALE GENOMIC DNA]</scope>
    <source>
        <strain evidence="2">cv. Matina 1-6</strain>
    </source>
</reference>
<evidence type="ECO:0000313" key="2">
    <source>
        <dbReference type="Proteomes" id="UP000026915"/>
    </source>
</evidence>
<dbReference type="AlphaFoldDB" id="A0A061GB55"/>
<keyword evidence="2" id="KW-1185">Reference proteome</keyword>
<accession>A0A061GB55</accession>
<dbReference type="InParanoid" id="A0A061GB55"/>
<protein>
    <submittedName>
        <fullName evidence="1">Uncharacterized protein</fullName>
    </submittedName>
</protein>
<dbReference type="Gramene" id="EOY26633">
    <property type="protein sequence ID" value="EOY26633"/>
    <property type="gene ID" value="TCM_028549"/>
</dbReference>
<evidence type="ECO:0000313" key="1">
    <source>
        <dbReference type="EMBL" id="EOY26633.1"/>
    </source>
</evidence>